<dbReference type="AlphaFoldDB" id="A0A5C5X3C8"/>
<keyword evidence="2" id="KW-1134">Transmembrane beta strand</keyword>
<comment type="caution">
    <text evidence="8">The sequence shown here is derived from an EMBL/GenBank/DDBJ whole genome shotgun (WGS) entry which is preliminary data.</text>
</comment>
<evidence type="ECO:0000256" key="5">
    <source>
        <dbReference type="ARBA" id="ARBA00023237"/>
    </source>
</evidence>
<name>A0A5C5X3C8_9PLAN</name>
<evidence type="ECO:0000256" key="6">
    <source>
        <dbReference type="SAM" id="Coils"/>
    </source>
</evidence>
<gene>
    <name evidence="8" type="ORF">KOR42_00180</name>
</gene>
<dbReference type="GO" id="GO:0009279">
    <property type="term" value="C:cell outer membrane"/>
    <property type="evidence" value="ECO:0007669"/>
    <property type="project" value="UniProtKB-SubCell"/>
</dbReference>
<keyword evidence="6" id="KW-0175">Coiled coil</keyword>
<keyword evidence="4" id="KW-0472">Membrane</keyword>
<dbReference type="GO" id="GO:0015288">
    <property type="term" value="F:porin activity"/>
    <property type="evidence" value="ECO:0007669"/>
    <property type="project" value="TreeGrafter"/>
</dbReference>
<dbReference type="PANTHER" id="PTHR30026">
    <property type="entry name" value="OUTER MEMBRANE PROTEIN TOLC"/>
    <property type="match status" value="1"/>
</dbReference>
<keyword evidence="5" id="KW-0998">Cell outer membrane</keyword>
<evidence type="ECO:0000313" key="8">
    <source>
        <dbReference type="EMBL" id="TWT56665.1"/>
    </source>
</evidence>
<feature type="coiled-coil region" evidence="6">
    <location>
        <begin position="480"/>
        <end position="507"/>
    </location>
</feature>
<sequence length="768" mass="83808">MLRMHQKSGRKWRLATAVLASLAVGCVQSRNDVSYLGDPNVSYYRDHATEIDYPAVDSPISPEVVDTQVPVTVRSKEHLEIREISLGEAVQTALMNSEIIRPAGTFLSTGNSIYTNPNQIPSVYDPAIQESGVLFGGRGVEAALSAFDAQFQTSMIWGRNEQATNNAFSGGGIAGGGIQVAETGTFASSLSKTFANGGSLSVNHNVNYLGTNAPSVFQSVYSGNVQLQYQLPLLAGAGTEFTRIAGPIGQSFGGISGVSQGVLIARINNDVTIADFQLAVRNLVKDVEDAYWDLYLAYQQFHVAIQTRESTYKLRQLFATQYEIGQQGVYLSDVYQASDQFYGTEVSATNAQAAIYSQEIRLRRLLGLPVSDGTVLRPSDAPVTAEIIPDWYQSLTEALTHRTELRRQKWNIKSLQLQLQAAESLVRPRLDFVSGYQINGFGDELLGYNQPEFGNFYESVGTSNLTGWNLGFQMRWDIGMRSQRAQVQNYELRLAKAEKVLMEQEEEISLELGISFQELSRTYQAAASNYNRVDAVQREIKNRRERLNLIEDPDVVLRSVIRGAEAEIAYHQSVVDYNKAITNFELRKGTLLINSGVMLAEGGWQPEAYEDARYHSDARLHAKPAKLPVESPPSFSVDAPFGGVYLSRPASESGHQLMPIESDLESLPPIGDDVAPMENGAAGSTPQLAPPAPSGDVPAAPPSPAATPAAPQPPAVQQQPTVPSVTPQEAPEPLQKPNVDPPAKPDGQGSTTSTTEVFDESFVWKPNK</sequence>
<dbReference type="PANTHER" id="PTHR30026:SF23">
    <property type="entry name" value="TO APRF-PUTATIVE OUTER MEMBRANE EFFLUX PROTEIN OR SECRETED ALKALINE PHOSPHATASE-RELATED"/>
    <property type="match status" value="1"/>
</dbReference>
<evidence type="ECO:0000313" key="9">
    <source>
        <dbReference type="Proteomes" id="UP000317243"/>
    </source>
</evidence>
<dbReference type="GO" id="GO:1990281">
    <property type="term" value="C:efflux pump complex"/>
    <property type="evidence" value="ECO:0007669"/>
    <property type="project" value="TreeGrafter"/>
</dbReference>
<evidence type="ECO:0000256" key="1">
    <source>
        <dbReference type="ARBA" id="ARBA00004442"/>
    </source>
</evidence>
<dbReference type="PROSITE" id="PS51257">
    <property type="entry name" value="PROKAR_LIPOPROTEIN"/>
    <property type="match status" value="1"/>
</dbReference>
<evidence type="ECO:0000256" key="7">
    <source>
        <dbReference type="SAM" id="MobiDB-lite"/>
    </source>
</evidence>
<dbReference type="EMBL" id="SIHI01000001">
    <property type="protein sequence ID" value="TWT56665.1"/>
    <property type="molecule type" value="Genomic_DNA"/>
</dbReference>
<dbReference type="Proteomes" id="UP000317243">
    <property type="component" value="Unassembled WGS sequence"/>
</dbReference>
<accession>A0A5C5X3C8</accession>
<evidence type="ECO:0000256" key="2">
    <source>
        <dbReference type="ARBA" id="ARBA00022452"/>
    </source>
</evidence>
<organism evidence="8 9">
    <name type="scientific">Thalassoglobus neptunius</name>
    <dbReference type="NCBI Taxonomy" id="1938619"/>
    <lineage>
        <taxon>Bacteria</taxon>
        <taxon>Pseudomonadati</taxon>
        <taxon>Planctomycetota</taxon>
        <taxon>Planctomycetia</taxon>
        <taxon>Planctomycetales</taxon>
        <taxon>Planctomycetaceae</taxon>
        <taxon>Thalassoglobus</taxon>
    </lineage>
</organism>
<dbReference type="GO" id="GO:0015562">
    <property type="term" value="F:efflux transmembrane transporter activity"/>
    <property type="evidence" value="ECO:0007669"/>
    <property type="project" value="InterPro"/>
</dbReference>
<protein>
    <submittedName>
        <fullName evidence="8">Outer membrane efflux protein</fullName>
    </submittedName>
</protein>
<feature type="region of interest" description="Disordered" evidence="7">
    <location>
        <begin position="663"/>
        <end position="768"/>
    </location>
</feature>
<dbReference type="InterPro" id="IPR051906">
    <property type="entry name" value="TolC-like"/>
</dbReference>
<keyword evidence="3" id="KW-0812">Transmembrane</keyword>
<evidence type="ECO:0000256" key="3">
    <source>
        <dbReference type="ARBA" id="ARBA00022692"/>
    </source>
</evidence>
<proteinExistence type="predicted"/>
<dbReference type="Gene3D" id="1.20.1600.10">
    <property type="entry name" value="Outer membrane efflux proteins (OEP)"/>
    <property type="match status" value="1"/>
</dbReference>
<feature type="compositionally biased region" description="Pro residues" evidence="7">
    <location>
        <begin position="688"/>
        <end position="714"/>
    </location>
</feature>
<reference evidence="8 9" key="1">
    <citation type="submission" date="2019-02" db="EMBL/GenBank/DDBJ databases">
        <title>Deep-cultivation of Planctomycetes and their phenomic and genomic characterization uncovers novel biology.</title>
        <authorList>
            <person name="Wiegand S."/>
            <person name="Jogler M."/>
            <person name="Boedeker C."/>
            <person name="Pinto D."/>
            <person name="Vollmers J."/>
            <person name="Rivas-Marin E."/>
            <person name="Kohn T."/>
            <person name="Peeters S.H."/>
            <person name="Heuer A."/>
            <person name="Rast P."/>
            <person name="Oberbeckmann S."/>
            <person name="Bunk B."/>
            <person name="Jeske O."/>
            <person name="Meyerdierks A."/>
            <person name="Storesund J.E."/>
            <person name="Kallscheuer N."/>
            <person name="Luecker S."/>
            <person name="Lage O.M."/>
            <person name="Pohl T."/>
            <person name="Merkel B.J."/>
            <person name="Hornburger P."/>
            <person name="Mueller R.-W."/>
            <person name="Bruemmer F."/>
            <person name="Labrenz M."/>
            <person name="Spormann A.M."/>
            <person name="Op Den Camp H."/>
            <person name="Overmann J."/>
            <person name="Amann R."/>
            <person name="Jetten M.S.M."/>
            <person name="Mascher T."/>
            <person name="Medema M.H."/>
            <person name="Devos D.P."/>
            <person name="Kaster A.-K."/>
            <person name="Ovreas L."/>
            <person name="Rohde M."/>
            <person name="Galperin M.Y."/>
            <person name="Jogler C."/>
        </authorList>
    </citation>
    <scope>NUCLEOTIDE SEQUENCE [LARGE SCALE GENOMIC DNA]</scope>
    <source>
        <strain evidence="8 9">KOR42</strain>
    </source>
</reference>
<evidence type="ECO:0000256" key="4">
    <source>
        <dbReference type="ARBA" id="ARBA00023136"/>
    </source>
</evidence>
<dbReference type="OrthoDB" id="229865at2"/>
<dbReference type="RefSeq" id="WP_146506602.1">
    <property type="nucleotide sequence ID" value="NZ_SIHI01000001.1"/>
</dbReference>
<comment type="subcellular location">
    <subcellularLocation>
        <location evidence="1">Cell outer membrane</location>
    </subcellularLocation>
</comment>
<keyword evidence="9" id="KW-1185">Reference proteome</keyword>
<dbReference type="SUPFAM" id="SSF56954">
    <property type="entry name" value="Outer membrane efflux proteins (OEP)"/>
    <property type="match status" value="1"/>
</dbReference>
<feature type="compositionally biased region" description="Low complexity" evidence="7">
    <location>
        <begin position="715"/>
        <end position="728"/>
    </location>
</feature>